<feature type="compositionally biased region" description="Basic and acidic residues" evidence="1">
    <location>
        <begin position="333"/>
        <end position="353"/>
    </location>
</feature>
<dbReference type="Proteomes" id="UP001152795">
    <property type="component" value="Unassembled WGS sequence"/>
</dbReference>
<feature type="compositionally biased region" description="Acidic residues" evidence="1">
    <location>
        <begin position="550"/>
        <end position="563"/>
    </location>
</feature>
<dbReference type="SUPFAM" id="SSF144232">
    <property type="entry name" value="HIT/MYND zinc finger-like"/>
    <property type="match status" value="1"/>
</dbReference>
<gene>
    <name evidence="2" type="ORF">PACLA_8A059918</name>
</gene>
<dbReference type="InterPro" id="IPR058430">
    <property type="entry name" value="DUF8117"/>
</dbReference>
<feature type="region of interest" description="Disordered" evidence="1">
    <location>
        <begin position="395"/>
        <end position="626"/>
    </location>
</feature>
<dbReference type="Pfam" id="PF26431">
    <property type="entry name" value="DUF8117"/>
    <property type="match status" value="1"/>
</dbReference>
<dbReference type="OrthoDB" id="432970at2759"/>
<feature type="compositionally biased region" description="Basic and acidic residues" evidence="1">
    <location>
        <begin position="564"/>
        <end position="590"/>
    </location>
</feature>
<dbReference type="Pfam" id="PF01753">
    <property type="entry name" value="zf-MYND"/>
    <property type="match status" value="1"/>
</dbReference>
<feature type="compositionally biased region" description="Basic and acidic residues" evidence="1">
    <location>
        <begin position="395"/>
        <end position="441"/>
    </location>
</feature>
<dbReference type="InterPro" id="IPR002893">
    <property type="entry name" value="Znf_MYND"/>
</dbReference>
<organism evidence="2 3">
    <name type="scientific">Paramuricea clavata</name>
    <name type="common">Red gorgonian</name>
    <name type="synonym">Violescent sea-whip</name>
    <dbReference type="NCBI Taxonomy" id="317549"/>
    <lineage>
        <taxon>Eukaryota</taxon>
        <taxon>Metazoa</taxon>
        <taxon>Cnidaria</taxon>
        <taxon>Anthozoa</taxon>
        <taxon>Octocorallia</taxon>
        <taxon>Malacalcyonacea</taxon>
        <taxon>Plexauridae</taxon>
        <taxon>Paramuricea</taxon>
    </lineage>
</organism>
<name>A0A7D9DXJ8_PARCT</name>
<evidence type="ECO:0000256" key="1">
    <source>
        <dbReference type="SAM" id="MobiDB-lite"/>
    </source>
</evidence>
<protein>
    <submittedName>
        <fullName evidence="2">Uncharacterized protein</fullName>
    </submittedName>
</protein>
<feature type="compositionally biased region" description="Basic residues" evidence="1">
    <location>
        <begin position="605"/>
        <end position="614"/>
    </location>
</feature>
<feature type="compositionally biased region" description="Basic and acidic residues" evidence="1">
    <location>
        <begin position="449"/>
        <end position="460"/>
    </location>
</feature>
<sequence>MLKRIPISSNDFSLFDAELNSYEYEYFCKHIGAFKRFMQEEPKEQRQLFLDAFCEYSYNHIEIKAIATMSDPKKKFIESFRQYTQETFINGKFSTAKQFLNDSVIVARNKHMIQYMDSHSYAKDPFFHKETRDVFRRLFGEPTEAGTCVKVICVLPLYVRFAGSICRYLKKWLDVEESLYPMPVKGKKSKAEKKAMKEQALAIAKALSTSQQTRSTVSNPKAASTSQQNLGAAGNSKTGSGTGLQIISAVGSSRIVTNDGHSKALVVKHDGISTKSDPDAAEDFSSFYYDMHERKQRKRDFRKKGKKFEPIPCQHPCHGKVCNCNPHKHNHAHDHSHAHDHAHDHSHAHDHGHAHDHHHHHHDQPQATREELMNCLCEKHKALAEAKIAEKRAALDKRMHSEGEKSGDKSSEGHKSPGDKNPEDKSSVVKTPENKSPEAEGKSPLVENSEGKISDDKNSEGENSEEINSDGISSENQCSENKTSEDTNSGDQNSESKSSENKSLEGKSTEDENPEDKSSEDKSSEDKSSEDKNSEEGKNLEEGKNSEEGTNLEEGENSEEENLEEGKNSEEGKNLEEGETAEGKQLEASEKSVGNAAKEPEVKSPRGKKSHKRIRENGLLSSDDSSDCDAAVERFVRRTFPELLLGEDHPNQQYEKMVADEKARRQKLKENKLRTCSFCRKQETEVKSFKKCQKCKGKGTKFYCSRECQKMDWTKHRLEH</sequence>
<evidence type="ECO:0000313" key="2">
    <source>
        <dbReference type="EMBL" id="CAB3995631.1"/>
    </source>
</evidence>
<evidence type="ECO:0000313" key="3">
    <source>
        <dbReference type="Proteomes" id="UP001152795"/>
    </source>
</evidence>
<feature type="region of interest" description="Disordered" evidence="1">
    <location>
        <begin position="330"/>
        <end position="367"/>
    </location>
</feature>
<keyword evidence="3" id="KW-1185">Reference proteome</keyword>
<feature type="compositionally biased region" description="Basic and acidic residues" evidence="1">
    <location>
        <begin position="497"/>
        <end position="547"/>
    </location>
</feature>
<dbReference type="EMBL" id="CACRXK020002701">
    <property type="protein sequence ID" value="CAB3995631.1"/>
    <property type="molecule type" value="Genomic_DNA"/>
</dbReference>
<comment type="caution">
    <text evidence="2">The sequence shown here is derived from an EMBL/GenBank/DDBJ whole genome shotgun (WGS) entry which is preliminary data.</text>
</comment>
<feature type="compositionally biased region" description="Polar residues" evidence="1">
    <location>
        <begin position="470"/>
        <end position="493"/>
    </location>
</feature>
<accession>A0A7D9DXJ8</accession>
<feature type="region of interest" description="Disordered" evidence="1">
    <location>
        <begin position="211"/>
        <end position="240"/>
    </location>
</feature>
<dbReference type="PROSITE" id="PS50865">
    <property type="entry name" value="ZF_MYND_2"/>
    <property type="match status" value="1"/>
</dbReference>
<proteinExistence type="predicted"/>
<dbReference type="AlphaFoldDB" id="A0A7D9DXJ8"/>
<dbReference type="Gene3D" id="6.10.140.2220">
    <property type="match status" value="1"/>
</dbReference>
<reference evidence="2" key="1">
    <citation type="submission" date="2020-04" db="EMBL/GenBank/DDBJ databases">
        <authorList>
            <person name="Alioto T."/>
            <person name="Alioto T."/>
            <person name="Gomez Garrido J."/>
        </authorList>
    </citation>
    <scope>NUCLEOTIDE SEQUENCE</scope>
    <source>
        <strain evidence="2">A484AB</strain>
    </source>
</reference>